<dbReference type="AlphaFoldDB" id="A0A1W6ZRT9"/>
<gene>
    <name evidence="2" type="ORF">CAK95_14430</name>
</gene>
<feature type="chain" id="PRO_5012596989" description="Autotransporter domain-containing protein" evidence="1">
    <location>
        <begin position="32"/>
        <end position="290"/>
    </location>
</feature>
<keyword evidence="1" id="KW-0732">Signal</keyword>
<feature type="signal peptide" evidence="1">
    <location>
        <begin position="1"/>
        <end position="31"/>
    </location>
</feature>
<organism evidence="2 3">
    <name type="scientific">Pseudorhodoplanes sinuspersici</name>
    <dbReference type="NCBI Taxonomy" id="1235591"/>
    <lineage>
        <taxon>Bacteria</taxon>
        <taxon>Pseudomonadati</taxon>
        <taxon>Pseudomonadota</taxon>
        <taxon>Alphaproteobacteria</taxon>
        <taxon>Hyphomicrobiales</taxon>
        <taxon>Pseudorhodoplanes</taxon>
    </lineage>
</organism>
<protein>
    <recommendedName>
        <fullName evidence="4">Autotransporter domain-containing protein</fullName>
    </recommendedName>
</protein>
<keyword evidence="3" id="KW-1185">Reference proteome</keyword>
<evidence type="ECO:0008006" key="4">
    <source>
        <dbReference type="Google" id="ProtNLM"/>
    </source>
</evidence>
<evidence type="ECO:0000313" key="2">
    <source>
        <dbReference type="EMBL" id="ARQ00139.1"/>
    </source>
</evidence>
<name>A0A1W6ZRT9_9HYPH</name>
<evidence type="ECO:0000313" key="3">
    <source>
        <dbReference type="Proteomes" id="UP000194137"/>
    </source>
</evidence>
<dbReference type="Proteomes" id="UP000194137">
    <property type="component" value="Chromosome"/>
</dbReference>
<evidence type="ECO:0000256" key="1">
    <source>
        <dbReference type="SAM" id="SignalP"/>
    </source>
</evidence>
<reference evidence="2 3" key="1">
    <citation type="submission" date="2017-05" db="EMBL/GenBank/DDBJ databases">
        <title>Full genome sequence of Pseudorhodoplanes sinuspersici.</title>
        <authorList>
            <person name="Dastgheib S.M.M."/>
            <person name="Shavandi M."/>
            <person name="Tirandaz H."/>
        </authorList>
    </citation>
    <scope>NUCLEOTIDE SEQUENCE [LARGE SCALE GENOMIC DNA]</scope>
    <source>
        <strain evidence="2 3">RIPI110</strain>
    </source>
</reference>
<dbReference type="KEGG" id="psin:CAK95_14430"/>
<proteinExistence type="predicted"/>
<dbReference type="EMBL" id="CP021112">
    <property type="protein sequence ID" value="ARQ00139.1"/>
    <property type="molecule type" value="Genomic_DNA"/>
</dbReference>
<accession>A0A1W6ZRT9</accession>
<sequence>MDGCTMTLALRHSALGCLLAFATAVSNTALAQNVSIIAPAPAESEVIGSPDTYESTGEELPAIDWNRVNIDAYDLTRSMKARDIRRNGNTNAPVWDRTENRNGSANVTVKRSLPTALDTKVGVDMVISPSSSAITLPGAQQQASSGAAWASTALPSFGPWWDQASVNARLDPIADQGRLGTSVSKSMPLNEQMSLTLQSGLGVSQTLASSSLGSAPAHMVEADRSAKLSWTPTGTSFIAGSKLSSNDDRWLNSFGAEQNLFGGISVRGTVSETTTGVHDHSLTAGFKRSW</sequence>